<keyword evidence="4" id="KW-0256">Endoplasmic reticulum</keyword>
<evidence type="ECO:0000256" key="5">
    <source>
        <dbReference type="ARBA" id="ARBA00022989"/>
    </source>
</evidence>
<evidence type="ECO:0000313" key="12">
    <source>
        <dbReference type="EMBL" id="KFX49555.1"/>
    </source>
</evidence>
<gene>
    <name evidence="12" type="ORF">GQ26_0091720</name>
</gene>
<reference evidence="12" key="1">
    <citation type="journal article" date="2014" name="PLoS Genet.">
        <title>Signature Gene Expression Reveals Novel Clues to the Molecular Mechanisms of Dimorphic Transition in Penicillium marneffei.</title>
        <authorList>
            <person name="Yang E."/>
            <person name="Wang G."/>
            <person name="Cai J."/>
            <person name="Woo P.C."/>
            <person name="Lau S.K."/>
            <person name="Yuen K.-Y."/>
            <person name="Chow W.-N."/>
            <person name="Lin X."/>
        </authorList>
    </citation>
    <scope>NUCLEOTIDE SEQUENCE [LARGE SCALE GENOMIC DNA]</scope>
    <source>
        <strain evidence="12">PM1</strain>
    </source>
</reference>
<dbReference type="GO" id="GO:0015914">
    <property type="term" value="P:phospholipid transport"/>
    <property type="evidence" value="ECO:0007669"/>
    <property type="project" value="TreeGrafter"/>
</dbReference>
<dbReference type="EMBL" id="JPOX01000009">
    <property type="protein sequence ID" value="KFX49555.1"/>
    <property type="molecule type" value="Genomic_DNA"/>
</dbReference>
<dbReference type="AlphaFoldDB" id="A0A093VBM2"/>
<dbReference type="SUPFAM" id="SSF50729">
    <property type="entry name" value="PH domain-like"/>
    <property type="match status" value="1"/>
</dbReference>
<comment type="subcellular location">
    <subcellularLocation>
        <location evidence="1">Endoplasmic reticulum membrane</location>
    </subcellularLocation>
</comment>
<dbReference type="GO" id="GO:0005789">
    <property type="term" value="C:endoplasmic reticulum membrane"/>
    <property type="evidence" value="ECO:0007669"/>
    <property type="project" value="UniProtKB-SubCell"/>
</dbReference>
<feature type="domain" description="SMP-LTD" evidence="11">
    <location>
        <begin position="317"/>
        <end position="508"/>
    </location>
</feature>
<feature type="compositionally biased region" description="Polar residues" evidence="9">
    <location>
        <begin position="662"/>
        <end position="673"/>
    </location>
</feature>
<dbReference type="PANTHER" id="PTHR13466:SF19">
    <property type="entry name" value="NUCLEUS-VACUOLE JUNCTION PROTEIN 2"/>
    <property type="match status" value="1"/>
</dbReference>
<dbReference type="InterPro" id="IPR031468">
    <property type="entry name" value="SMP_LBD"/>
</dbReference>
<protein>
    <submittedName>
        <fullName evidence="12">Putative PH domain-containing protein</fullName>
    </submittedName>
</protein>
<feature type="transmembrane region" description="Helical" evidence="10">
    <location>
        <begin position="7"/>
        <end position="32"/>
    </location>
</feature>
<accession>A0A093VBM2</accession>
<feature type="compositionally biased region" description="Basic and acidic residues" evidence="9">
    <location>
        <begin position="628"/>
        <end position="641"/>
    </location>
</feature>
<dbReference type="GO" id="GO:0008289">
    <property type="term" value="F:lipid binding"/>
    <property type="evidence" value="ECO:0007669"/>
    <property type="project" value="UniProtKB-KW"/>
</dbReference>
<organism evidence="12">
    <name type="scientific">Talaromyces marneffei PM1</name>
    <dbReference type="NCBI Taxonomy" id="1077442"/>
    <lineage>
        <taxon>Eukaryota</taxon>
        <taxon>Fungi</taxon>
        <taxon>Dikarya</taxon>
        <taxon>Ascomycota</taxon>
        <taxon>Pezizomycotina</taxon>
        <taxon>Eurotiomycetes</taxon>
        <taxon>Eurotiomycetidae</taxon>
        <taxon>Eurotiales</taxon>
        <taxon>Trichocomaceae</taxon>
        <taxon>Talaromyces</taxon>
        <taxon>Talaromyces sect. Talaromyces</taxon>
    </lineage>
</organism>
<feature type="compositionally biased region" description="Basic and acidic residues" evidence="9">
    <location>
        <begin position="841"/>
        <end position="850"/>
    </location>
</feature>
<name>A0A093VBM2_TALMA</name>
<dbReference type="GO" id="GO:1990456">
    <property type="term" value="P:mitochondrion-endoplasmic reticulum membrane tethering"/>
    <property type="evidence" value="ECO:0007669"/>
    <property type="project" value="TreeGrafter"/>
</dbReference>
<feature type="region of interest" description="Disordered" evidence="9">
    <location>
        <begin position="526"/>
        <end position="584"/>
    </location>
</feature>
<dbReference type="eggNOG" id="KOG2238">
    <property type="taxonomic scope" value="Eukaryota"/>
</dbReference>
<comment type="caution">
    <text evidence="12">The sequence shown here is derived from an EMBL/GenBank/DDBJ whole genome shotgun (WGS) entry which is preliminary data.</text>
</comment>
<feature type="compositionally biased region" description="Polar residues" evidence="9">
    <location>
        <begin position="708"/>
        <end position="734"/>
    </location>
</feature>
<evidence type="ECO:0000256" key="7">
    <source>
        <dbReference type="ARBA" id="ARBA00023121"/>
    </source>
</evidence>
<dbReference type="CDD" id="cd21675">
    <property type="entry name" value="SMP_TEX2"/>
    <property type="match status" value="1"/>
</dbReference>
<keyword evidence="5 10" id="KW-1133">Transmembrane helix</keyword>
<feature type="compositionally biased region" description="Polar residues" evidence="9">
    <location>
        <begin position="572"/>
        <end position="582"/>
    </location>
</feature>
<feature type="compositionally biased region" description="Low complexity" evidence="9">
    <location>
        <begin position="54"/>
        <end position="77"/>
    </location>
</feature>
<keyword evidence="6" id="KW-0445">Lipid transport</keyword>
<sequence>MGSFTGYVVIYILGGVTFLPLLVALLFLHAYLTLKPAVNQDDSLSSTTGTAAATRLSNQQPGNNNTPDNNGNGINNENKSHAGRQSLLTRPNDDQFSLKSGTDVLAEKFQRVHESDVAAGYFAVCREYVPGGVNGKPPERTTPAGEVVGTESQSPSVYQSMYRSIFERKPASASIEPGNNGGKNFRKARNVFYIVLRHGHLMLYDDEQQIEVRHVISLTHHDVTIYGGGEDIPEGELYAKRNAICLSRREDSIADLRGLTPPFYLFCQSQSAKEDFYHALLKNQEKIPNSPNSPPSPQLYDAKDIVKLVQDLHASEDHLQTRWINALIGRLFLAMYKTPEMYEFVQTKITKKISRVQKPNFISSIALRKIDMGQGAPSITNPRLKDLTVDGDCTVETDVNYSGNFRIEISATARIDLGPRIKARSVDLVLAVVLKRLSGHMLLRFKPPPSNRIWFCFATKPDMTMTIEPIVSTRQITYGIILRGIESRIREVVEETLVFPYWDDVPFLDTASFPFRGGVWQRDIPKNQDGIEIPDESEARNESEETADAIPVDALKTKDERSWSTPDFIKSNPPSLRSSKSFKSMPVDSSLDEAAVSSSVDKRSNALPIDTIRTRTFSNVAEPVVTADHGKADKAEGDSPKVHRRNRSKRDAASSMIEIKTRSQSNSISSTPYGSPPEGDLLEGATFDEPTDSIFNETLSTHERGKSTRPSSSNSEAMSSTVSLAPSTTASDGSNFKGIFESNRSFSSASSDKRSTTIAAIGTATAAAKKWGWNVLNKADQRRQPGDTGPKPGTPEHPIGRGRPLPPPGIPLPPPERNSFMSNSISMPRRKPVPPLPGQPLEERKGDKRPVPPPPLPKRKTVPLKDTEITGFADEILVVEAPPDSEPNSPAVAITPPQLPKIPMPEETAQVDNHNETSDNNVDEDDDAPWDSGFERFSGSSEDIDTSSIASKSKTKPSMAGTETIDKSNNSRTQSQEDLLL</sequence>
<evidence type="ECO:0000256" key="4">
    <source>
        <dbReference type="ARBA" id="ARBA00022824"/>
    </source>
</evidence>
<evidence type="ECO:0000256" key="8">
    <source>
        <dbReference type="ARBA" id="ARBA00023136"/>
    </source>
</evidence>
<keyword evidence="7" id="KW-0446">Lipid-binding</keyword>
<feature type="compositionally biased region" description="Polar residues" evidence="9">
    <location>
        <begin position="938"/>
        <end position="952"/>
    </location>
</feature>
<evidence type="ECO:0000256" key="1">
    <source>
        <dbReference type="ARBA" id="ARBA00004586"/>
    </source>
</evidence>
<evidence type="ECO:0000256" key="9">
    <source>
        <dbReference type="SAM" id="MobiDB-lite"/>
    </source>
</evidence>
<feature type="region of interest" description="Disordered" evidence="9">
    <location>
        <begin position="134"/>
        <end position="155"/>
    </location>
</feature>
<evidence type="ECO:0000256" key="2">
    <source>
        <dbReference type="ARBA" id="ARBA00022448"/>
    </source>
</evidence>
<feature type="region of interest" description="Disordered" evidence="9">
    <location>
        <begin position="623"/>
        <end position="756"/>
    </location>
</feature>
<keyword evidence="8 10" id="KW-0472">Membrane</keyword>
<keyword evidence="2" id="KW-0813">Transport</keyword>
<evidence type="ECO:0000256" key="6">
    <source>
        <dbReference type="ARBA" id="ARBA00023055"/>
    </source>
</evidence>
<keyword evidence="3 10" id="KW-0812">Transmembrane</keyword>
<feature type="compositionally biased region" description="Low complexity" evidence="9">
    <location>
        <begin position="742"/>
        <end position="756"/>
    </location>
</feature>
<dbReference type="PROSITE" id="PS51847">
    <property type="entry name" value="SMP"/>
    <property type="match status" value="1"/>
</dbReference>
<proteinExistence type="predicted"/>
<feature type="region of interest" description="Disordered" evidence="9">
    <location>
        <begin position="54"/>
        <end position="80"/>
    </location>
</feature>
<dbReference type="Pfam" id="PF15413">
    <property type="entry name" value="PH_11"/>
    <property type="match status" value="1"/>
</dbReference>
<feature type="compositionally biased region" description="Polar residues" evidence="9">
    <location>
        <begin position="967"/>
        <end position="981"/>
    </location>
</feature>
<evidence type="ECO:0000256" key="10">
    <source>
        <dbReference type="SAM" id="Phobius"/>
    </source>
</evidence>
<dbReference type="HOGENOM" id="CLU_006760_1_0_1"/>
<feature type="compositionally biased region" description="Pro residues" evidence="9">
    <location>
        <begin position="804"/>
        <end position="816"/>
    </location>
</feature>
<evidence type="ECO:0000259" key="11">
    <source>
        <dbReference type="PROSITE" id="PS51847"/>
    </source>
</evidence>
<dbReference type="GO" id="GO:0032865">
    <property type="term" value="C:ERMES complex"/>
    <property type="evidence" value="ECO:0007669"/>
    <property type="project" value="TreeGrafter"/>
</dbReference>
<evidence type="ECO:0000256" key="3">
    <source>
        <dbReference type="ARBA" id="ARBA00022692"/>
    </source>
</evidence>
<feature type="region of interest" description="Disordered" evidence="9">
    <location>
        <begin position="769"/>
        <end position="981"/>
    </location>
</feature>
<dbReference type="PANTHER" id="PTHR13466">
    <property type="entry name" value="TEX2 PROTEIN-RELATED"/>
    <property type="match status" value="1"/>
</dbReference>